<evidence type="ECO:0000313" key="3">
    <source>
        <dbReference type="Proteomes" id="UP001597221"/>
    </source>
</evidence>
<protein>
    <submittedName>
        <fullName evidence="2">DUF3278 domain-containing protein</fullName>
    </submittedName>
</protein>
<keyword evidence="1" id="KW-0472">Membrane</keyword>
<evidence type="ECO:0000256" key="1">
    <source>
        <dbReference type="SAM" id="Phobius"/>
    </source>
</evidence>
<sequence length="151" mass="17411">MKSWVSFLLPKDEYKKTRMLYFFTEGSIILLLALVGIIIINNYFNISTEIPLLFSIAIFLFYVSARYILSGIEYTDVATEGAYRIELKHIFARTGSFTVVFILLYLVVAGIPNNQNEWIELMALVLGAGLLWFITSYISLKRSYKKNKELL</sequence>
<gene>
    <name evidence="2" type="ORF">ACFSBH_02400</name>
</gene>
<feature type="transmembrane region" description="Helical" evidence="1">
    <location>
        <begin position="20"/>
        <end position="44"/>
    </location>
</feature>
<evidence type="ECO:0000313" key="2">
    <source>
        <dbReference type="EMBL" id="MFD1606515.1"/>
    </source>
</evidence>
<reference evidence="3" key="1">
    <citation type="journal article" date="2019" name="Int. J. Syst. Evol. Microbiol.">
        <title>The Global Catalogue of Microorganisms (GCM) 10K type strain sequencing project: providing services to taxonomists for standard genome sequencing and annotation.</title>
        <authorList>
            <consortium name="The Broad Institute Genomics Platform"/>
            <consortium name="The Broad Institute Genome Sequencing Center for Infectious Disease"/>
            <person name="Wu L."/>
            <person name="Ma J."/>
        </authorList>
    </citation>
    <scope>NUCLEOTIDE SEQUENCE [LARGE SCALE GENOMIC DNA]</scope>
    <source>
        <strain evidence="3">CGMCC 1.12376</strain>
    </source>
</reference>
<comment type="caution">
    <text evidence="2">The sequence shown here is derived from an EMBL/GenBank/DDBJ whole genome shotgun (WGS) entry which is preliminary data.</text>
</comment>
<name>A0ABW4HP93_9BACI</name>
<feature type="transmembrane region" description="Helical" evidence="1">
    <location>
        <begin position="90"/>
        <end position="112"/>
    </location>
</feature>
<feature type="transmembrane region" description="Helical" evidence="1">
    <location>
        <begin position="50"/>
        <end position="69"/>
    </location>
</feature>
<proteinExistence type="predicted"/>
<organism evidence="2 3">
    <name type="scientific">Oceanobacillus luteolus</name>
    <dbReference type="NCBI Taxonomy" id="1274358"/>
    <lineage>
        <taxon>Bacteria</taxon>
        <taxon>Bacillati</taxon>
        <taxon>Bacillota</taxon>
        <taxon>Bacilli</taxon>
        <taxon>Bacillales</taxon>
        <taxon>Bacillaceae</taxon>
        <taxon>Oceanobacillus</taxon>
    </lineage>
</organism>
<accession>A0ABW4HP93</accession>
<dbReference type="Proteomes" id="UP001597221">
    <property type="component" value="Unassembled WGS sequence"/>
</dbReference>
<keyword evidence="3" id="KW-1185">Reference proteome</keyword>
<keyword evidence="1" id="KW-0812">Transmembrane</keyword>
<dbReference type="RefSeq" id="WP_379595892.1">
    <property type="nucleotide sequence ID" value="NZ_JBHUDE010000008.1"/>
</dbReference>
<keyword evidence="1" id="KW-1133">Transmembrane helix</keyword>
<feature type="transmembrane region" description="Helical" evidence="1">
    <location>
        <begin position="118"/>
        <end position="140"/>
    </location>
</feature>
<dbReference type="EMBL" id="JBHUDE010000008">
    <property type="protein sequence ID" value="MFD1606515.1"/>
    <property type="molecule type" value="Genomic_DNA"/>
</dbReference>